<dbReference type="RefSeq" id="WP_377926173.1">
    <property type="nucleotide sequence ID" value="NZ_JBHUEM010000001.1"/>
</dbReference>
<name>A0ABW4LL05_9BACI</name>
<evidence type="ECO:0000256" key="1">
    <source>
        <dbReference type="ARBA" id="ARBA00022491"/>
    </source>
</evidence>
<evidence type="ECO:0000313" key="6">
    <source>
        <dbReference type="Proteomes" id="UP001597214"/>
    </source>
</evidence>
<dbReference type="PANTHER" id="PTHR43479:SF11">
    <property type="entry name" value="ACREF_ENVCD OPERON REPRESSOR-RELATED"/>
    <property type="match status" value="1"/>
</dbReference>
<dbReference type="PRINTS" id="PR00455">
    <property type="entry name" value="HTHTETR"/>
</dbReference>
<keyword evidence="6" id="KW-1185">Reference proteome</keyword>
<dbReference type="Gene3D" id="1.10.357.10">
    <property type="entry name" value="Tetracycline Repressor, domain 2"/>
    <property type="match status" value="1"/>
</dbReference>
<accession>A0ABW4LL05</accession>
<feature type="DNA-binding region" description="H-T-H motif" evidence="3">
    <location>
        <begin position="45"/>
        <end position="64"/>
    </location>
</feature>
<dbReference type="EMBL" id="JBHUEM010000001">
    <property type="protein sequence ID" value="MFD1735086.1"/>
    <property type="molecule type" value="Genomic_DNA"/>
</dbReference>
<evidence type="ECO:0000259" key="4">
    <source>
        <dbReference type="PROSITE" id="PS50977"/>
    </source>
</evidence>
<dbReference type="SUPFAM" id="SSF48498">
    <property type="entry name" value="Tetracyclin repressor-like, C-terminal domain"/>
    <property type="match status" value="1"/>
</dbReference>
<proteinExistence type="predicted"/>
<dbReference type="InterPro" id="IPR050624">
    <property type="entry name" value="HTH-type_Tx_Regulator"/>
</dbReference>
<comment type="caution">
    <text evidence="5">The sequence shown here is derived from an EMBL/GenBank/DDBJ whole genome shotgun (WGS) entry which is preliminary data.</text>
</comment>
<evidence type="ECO:0000256" key="3">
    <source>
        <dbReference type="PROSITE-ProRule" id="PRU00335"/>
    </source>
</evidence>
<organism evidence="5 6">
    <name type="scientific">Bacillus salitolerans</name>
    <dbReference type="NCBI Taxonomy" id="1437434"/>
    <lineage>
        <taxon>Bacteria</taxon>
        <taxon>Bacillati</taxon>
        <taxon>Bacillota</taxon>
        <taxon>Bacilli</taxon>
        <taxon>Bacillales</taxon>
        <taxon>Bacillaceae</taxon>
        <taxon>Bacillus</taxon>
    </lineage>
</organism>
<reference evidence="6" key="1">
    <citation type="journal article" date="2019" name="Int. J. Syst. Evol. Microbiol.">
        <title>The Global Catalogue of Microorganisms (GCM) 10K type strain sequencing project: providing services to taxonomists for standard genome sequencing and annotation.</title>
        <authorList>
            <consortium name="The Broad Institute Genomics Platform"/>
            <consortium name="The Broad Institute Genome Sequencing Center for Infectious Disease"/>
            <person name="Wu L."/>
            <person name="Ma J."/>
        </authorList>
    </citation>
    <scope>NUCLEOTIDE SEQUENCE [LARGE SCALE GENOMIC DNA]</scope>
    <source>
        <strain evidence="6">CCUG 49339</strain>
    </source>
</reference>
<dbReference type="Pfam" id="PF00440">
    <property type="entry name" value="TetR_N"/>
    <property type="match status" value="1"/>
</dbReference>
<dbReference type="InterPro" id="IPR036271">
    <property type="entry name" value="Tet_transcr_reg_TetR-rel_C_sf"/>
</dbReference>
<feature type="domain" description="HTH tetR-type" evidence="4">
    <location>
        <begin position="22"/>
        <end position="82"/>
    </location>
</feature>
<keyword evidence="2 3" id="KW-0238">DNA-binding</keyword>
<evidence type="ECO:0000313" key="5">
    <source>
        <dbReference type="EMBL" id="MFD1735086.1"/>
    </source>
</evidence>
<dbReference type="Proteomes" id="UP001597214">
    <property type="component" value="Unassembled WGS sequence"/>
</dbReference>
<dbReference type="InterPro" id="IPR001647">
    <property type="entry name" value="HTH_TetR"/>
</dbReference>
<dbReference type="PANTHER" id="PTHR43479">
    <property type="entry name" value="ACREF/ENVCD OPERON REPRESSOR-RELATED"/>
    <property type="match status" value="1"/>
</dbReference>
<dbReference type="PROSITE" id="PS50977">
    <property type="entry name" value="HTH_TETR_2"/>
    <property type="match status" value="1"/>
</dbReference>
<dbReference type="InterPro" id="IPR009057">
    <property type="entry name" value="Homeodomain-like_sf"/>
</dbReference>
<gene>
    <name evidence="5" type="ORF">ACFSCX_00785</name>
</gene>
<evidence type="ECO:0000256" key="2">
    <source>
        <dbReference type="ARBA" id="ARBA00023125"/>
    </source>
</evidence>
<dbReference type="SUPFAM" id="SSF46689">
    <property type="entry name" value="Homeodomain-like"/>
    <property type="match status" value="1"/>
</dbReference>
<protein>
    <submittedName>
        <fullName evidence="5">TetR/AcrR family transcriptional regulator</fullName>
    </submittedName>
</protein>
<sequence length="216" mass="25204">MSEQEWIQDLLHASGEDEIKFSEKQLKIIEAAAVTFAEKGFAATSTSEIAKKAGVAEGTIFRHYKTKKDLLFSIVRPTIERLLAPHLAKSFAKDVFTVQYESYEDFLRKLAKNRYEFLNKHFPILKIFLQEIAFHEELREPYMRLFQQHIYPNFEKTIIHFQQKKEIIDWPPKDVMRLTITSLLGTLLAMKLNIAKDSYEAEIDKAVTFIMKGLSR</sequence>
<keyword evidence="1" id="KW-0678">Repressor</keyword>